<sequence>MDYSQAEASSFFFASFVSLEILLFLNLPLKKIIAVFGLCPFDFDRQTLGVSVIFFHMAGSCRLSFSISAKNLFCCFCTFCLWYIVICLISMKNPPKASA</sequence>
<dbReference type="EMBL" id="CM051402">
    <property type="protein sequence ID" value="KAJ4711483.1"/>
    <property type="molecule type" value="Genomic_DNA"/>
</dbReference>
<comment type="caution">
    <text evidence="1">The sequence shown here is derived from an EMBL/GenBank/DDBJ whole genome shotgun (WGS) entry which is preliminary data.</text>
</comment>
<evidence type="ECO:0000313" key="2">
    <source>
        <dbReference type="Proteomes" id="UP001164539"/>
    </source>
</evidence>
<dbReference type="Proteomes" id="UP001164539">
    <property type="component" value="Chromosome 9"/>
</dbReference>
<gene>
    <name evidence="1" type="ORF">OWV82_017500</name>
</gene>
<proteinExistence type="predicted"/>
<keyword evidence="2" id="KW-1185">Reference proteome</keyword>
<evidence type="ECO:0000313" key="1">
    <source>
        <dbReference type="EMBL" id="KAJ4711483.1"/>
    </source>
</evidence>
<name>A0ACC1XJJ6_MELAZ</name>
<organism evidence="1 2">
    <name type="scientific">Melia azedarach</name>
    <name type="common">Chinaberry tree</name>
    <dbReference type="NCBI Taxonomy" id="155640"/>
    <lineage>
        <taxon>Eukaryota</taxon>
        <taxon>Viridiplantae</taxon>
        <taxon>Streptophyta</taxon>
        <taxon>Embryophyta</taxon>
        <taxon>Tracheophyta</taxon>
        <taxon>Spermatophyta</taxon>
        <taxon>Magnoliopsida</taxon>
        <taxon>eudicotyledons</taxon>
        <taxon>Gunneridae</taxon>
        <taxon>Pentapetalae</taxon>
        <taxon>rosids</taxon>
        <taxon>malvids</taxon>
        <taxon>Sapindales</taxon>
        <taxon>Meliaceae</taxon>
        <taxon>Melia</taxon>
    </lineage>
</organism>
<protein>
    <submittedName>
        <fullName evidence="1">Uncharacterized protein</fullName>
    </submittedName>
</protein>
<reference evidence="1 2" key="1">
    <citation type="journal article" date="2023" name="Science">
        <title>Complex scaffold remodeling in plant triterpene biosynthesis.</title>
        <authorList>
            <person name="De La Pena R."/>
            <person name="Hodgson H."/>
            <person name="Liu J.C."/>
            <person name="Stephenson M.J."/>
            <person name="Martin A.C."/>
            <person name="Owen C."/>
            <person name="Harkess A."/>
            <person name="Leebens-Mack J."/>
            <person name="Jimenez L.E."/>
            <person name="Osbourn A."/>
            <person name="Sattely E.S."/>
        </authorList>
    </citation>
    <scope>NUCLEOTIDE SEQUENCE [LARGE SCALE GENOMIC DNA]</scope>
    <source>
        <strain evidence="2">cv. JPN11</strain>
        <tissue evidence="1">Leaf</tissue>
    </source>
</reference>
<accession>A0ACC1XJJ6</accession>